<comment type="caution">
    <text evidence="3">The sequence shown here is derived from an EMBL/GenBank/DDBJ whole genome shotgun (WGS) entry which is preliminary data.</text>
</comment>
<dbReference type="PANTHER" id="PTHR46470">
    <property type="entry name" value="N-ACYLNEURAMINATE-9-PHOSPHATASE"/>
    <property type="match status" value="1"/>
</dbReference>
<dbReference type="InterPro" id="IPR023214">
    <property type="entry name" value="HAD_sf"/>
</dbReference>
<reference evidence="4" key="1">
    <citation type="journal article" date="2019" name="Int. J. Syst. Evol. Microbiol.">
        <title>The Global Catalogue of Microorganisms (GCM) 10K type strain sequencing project: providing services to taxonomists for standard genome sequencing and annotation.</title>
        <authorList>
            <consortium name="The Broad Institute Genomics Platform"/>
            <consortium name="The Broad Institute Genome Sequencing Center for Infectious Disease"/>
            <person name="Wu L."/>
            <person name="Ma J."/>
        </authorList>
    </citation>
    <scope>NUCLEOTIDE SEQUENCE [LARGE SCALE GENOMIC DNA]</scope>
    <source>
        <strain evidence="4">CGMCC 4.7177</strain>
    </source>
</reference>
<proteinExistence type="predicted"/>
<dbReference type="Pfam" id="PF13242">
    <property type="entry name" value="Hydrolase_like"/>
    <property type="match status" value="1"/>
</dbReference>
<dbReference type="Gene3D" id="3.40.50.1000">
    <property type="entry name" value="HAD superfamily/HAD-like"/>
    <property type="match status" value="1"/>
</dbReference>
<sequence>MTVRRIALFDLDNTLTDHTTAFTLWATEFSGSTGVPVPWLMKAEERHDGARHHKPDPELFRLALDELQAHAGAGAAMVGDCLATDVEGGLRAGLHTVWVAGERARLPPDPMPTRTVQTVVEAADWLRTAVLSPARAPALTA</sequence>
<evidence type="ECO:0000313" key="4">
    <source>
        <dbReference type="Proteomes" id="UP001595839"/>
    </source>
</evidence>
<dbReference type="SUPFAM" id="SSF56784">
    <property type="entry name" value="HAD-like"/>
    <property type="match status" value="1"/>
</dbReference>
<evidence type="ECO:0000256" key="1">
    <source>
        <dbReference type="ARBA" id="ARBA00022801"/>
    </source>
</evidence>
<accession>A0ABV9BBE0</accession>
<gene>
    <name evidence="3" type="ORF">ACFPIH_52285</name>
</gene>
<keyword evidence="4" id="KW-1185">Reference proteome</keyword>
<keyword evidence="2" id="KW-0460">Magnesium</keyword>
<name>A0ABV9BBE0_9ACTN</name>
<evidence type="ECO:0000313" key="3">
    <source>
        <dbReference type="EMBL" id="MFC4507891.1"/>
    </source>
</evidence>
<keyword evidence="1" id="KW-0378">Hydrolase</keyword>
<dbReference type="EMBL" id="JBHSFK010000063">
    <property type="protein sequence ID" value="MFC4507891.1"/>
    <property type="molecule type" value="Genomic_DNA"/>
</dbReference>
<dbReference type="Proteomes" id="UP001595839">
    <property type="component" value="Unassembled WGS sequence"/>
</dbReference>
<dbReference type="RefSeq" id="WP_381167443.1">
    <property type="nucleotide sequence ID" value="NZ_JBHSFK010000063.1"/>
</dbReference>
<organism evidence="3 4">
    <name type="scientific">Streptomyces vulcanius</name>
    <dbReference type="NCBI Taxonomy" id="1441876"/>
    <lineage>
        <taxon>Bacteria</taxon>
        <taxon>Bacillati</taxon>
        <taxon>Actinomycetota</taxon>
        <taxon>Actinomycetes</taxon>
        <taxon>Kitasatosporales</taxon>
        <taxon>Streptomycetaceae</taxon>
        <taxon>Streptomyces</taxon>
    </lineage>
</organism>
<dbReference type="InterPro" id="IPR036412">
    <property type="entry name" value="HAD-like_sf"/>
</dbReference>
<dbReference type="PANTHER" id="PTHR46470:SF3">
    <property type="entry name" value="N-ACYLNEURAMINATE-9-PHOSPHATASE"/>
    <property type="match status" value="1"/>
</dbReference>
<evidence type="ECO:0000256" key="2">
    <source>
        <dbReference type="ARBA" id="ARBA00022842"/>
    </source>
</evidence>
<protein>
    <submittedName>
        <fullName evidence="3">HAD hydrolase-like protein</fullName>
    </submittedName>
</protein>
<dbReference type="InterPro" id="IPR051400">
    <property type="entry name" value="HAD-like_hydrolase"/>
</dbReference>